<gene>
    <name evidence="3" type="ORF">OS242_04540</name>
</gene>
<keyword evidence="4" id="KW-1185">Reference proteome</keyword>
<organism evidence="3 4">
    <name type="scientific">Tumebacillus lacus</name>
    <dbReference type="NCBI Taxonomy" id="2995335"/>
    <lineage>
        <taxon>Bacteria</taxon>
        <taxon>Bacillati</taxon>
        <taxon>Bacillota</taxon>
        <taxon>Bacilli</taxon>
        <taxon>Bacillales</taxon>
        <taxon>Alicyclobacillaceae</taxon>
        <taxon>Tumebacillus</taxon>
    </lineage>
</organism>
<dbReference type="Proteomes" id="UP001208017">
    <property type="component" value="Unassembled WGS sequence"/>
</dbReference>
<dbReference type="InterPro" id="IPR012171">
    <property type="entry name" value="Fatty_acid_desaturase"/>
</dbReference>
<dbReference type="RefSeq" id="WP_267150470.1">
    <property type="nucleotide sequence ID" value="NZ_JAPMLT010000002.1"/>
</dbReference>
<keyword evidence="1" id="KW-1133">Transmembrane helix</keyword>
<keyword evidence="1" id="KW-0812">Transmembrane</keyword>
<keyword evidence="1" id="KW-0472">Membrane</keyword>
<dbReference type="Pfam" id="PF00487">
    <property type="entry name" value="FA_desaturase"/>
    <property type="match status" value="1"/>
</dbReference>
<dbReference type="PANTHER" id="PTHR19353">
    <property type="entry name" value="FATTY ACID DESATURASE 2"/>
    <property type="match status" value="1"/>
</dbReference>
<evidence type="ECO:0000313" key="3">
    <source>
        <dbReference type="EMBL" id="MCX7569219.1"/>
    </source>
</evidence>
<reference evidence="3 4" key="1">
    <citation type="submission" date="2022-11" db="EMBL/GenBank/DDBJ databases">
        <title>Study of microbial diversity in lake waters.</title>
        <authorList>
            <person name="Zhang J."/>
        </authorList>
    </citation>
    <scope>NUCLEOTIDE SEQUENCE [LARGE SCALE GENOMIC DNA]</scope>
    <source>
        <strain evidence="3 4">DT12</strain>
    </source>
</reference>
<dbReference type="InterPro" id="IPR005804">
    <property type="entry name" value="FA_desaturase_dom"/>
</dbReference>
<dbReference type="PANTHER" id="PTHR19353:SF19">
    <property type="entry name" value="DELTA(5) FATTY ACID DESATURASE C-RELATED"/>
    <property type="match status" value="1"/>
</dbReference>
<dbReference type="CDD" id="cd03510">
    <property type="entry name" value="Rhizobitoxine-FADS-like"/>
    <property type="match status" value="1"/>
</dbReference>
<feature type="transmembrane region" description="Helical" evidence="1">
    <location>
        <begin position="182"/>
        <end position="199"/>
    </location>
</feature>
<name>A0ABT3WX12_9BACL</name>
<feature type="domain" description="Fatty acid desaturase" evidence="2">
    <location>
        <begin position="55"/>
        <end position="288"/>
    </location>
</feature>
<sequence>MQEKGGQSTFSKETREGIRKLQTRNNTTNLFFIAFDWAVIIGAIALSQMVGGMITYLIAVFLIASRQRAFDNLTHEASHNSLFKNKTMNNWLGMLFASFPIFTSLSAYRVSHFTHHKHLSEEIDPDLIRYKLFGLENPPQKKWVFILKHMIKPLTLIHVPRYIYGTLSSFIFSKEIPLKEQLGRLAYWAVVITAAVLTGHGLDLVLYWVVPYVTVLQVIRYYAEMSEHAGIMEEPDPLFKTRNVFGNILFLKLFYPHKDHFHLIHHLYAGIPHYNMHAAHQILMQEPEYCKAKHCIGYFTSPYQGVNCVLDDIRLRGIRKHVFSVNNVNGMTKAF</sequence>
<evidence type="ECO:0000259" key="2">
    <source>
        <dbReference type="Pfam" id="PF00487"/>
    </source>
</evidence>
<comment type="caution">
    <text evidence="3">The sequence shown here is derived from an EMBL/GenBank/DDBJ whole genome shotgun (WGS) entry which is preliminary data.</text>
</comment>
<proteinExistence type="predicted"/>
<evidence type="ECO:0000256" key="1">
    <source>
        <dbReference type="SAM" id="Phobius"/>
    </source>
</evidence>
<accession>A0ABT3WX12</accession>
<dbReference type="EMBL" id="JAPMLT010000002">
    <property type="protein sequence ID" value="MCX7569219.1"/>
    <property type="molecule type" value="Genomic_DNA"/>
</dbReference>
<evidence type="ECO:0000313" key="4">
    <source>
        <dbReference type="Proteomes" id="UP001208017"/>
    </source>
</evidence>
<feature type="transmembrane region" description="Helical" evidence="1">
    <location>
        <begin position="91"/>
        <end position="110"/>
    </location>
</feature>
<protein>
    <submittedName>
        <fullName evidence="3">Fatty acid desaturase family protein</fullName>
    </submittedName>
</protein>
<feature type="transmembrane region" description="Helical" evidence="1">
    <location>
        <begin position="30"/>
        <end position="63"/>
    </location>
</feature>